<evidence type="ECO:0000259" key="6">
    <source>
        <dbReference type="PROSITE" id="PS50850"/>
    </source>
</evidence>
<dbReference type="EMBL" id="JAFLRJ010000002">
    <property type="protein sequence ID" value="MBO0510243.1"/>
    <property type="molecule type" value="Genomic_DNA"/>
</dbReference>
<evidence type="ECO:0000256" key="2">
    <source>
        <dbReference type="ARBA" id="ARBA00022692"/>
    </source>
</evidence>
<feature type="transmembrane region" description="Helical" evidence="5">
    <location>
        <begin position="118"/>
        <end position="140"/>
    </location>
</feature>
<feature type="transmembrane region" description="Helical" evidence="5">
    <location>
        <begin position="272"/>
        <end position="292"/>
    </location>
</feature>
<name>A0A939JDG2_9ACTN</name>
<dbReference type="SUPFAM" id="SSF103473">
    <property type="entry name" value="MFS general substrate transporter"/>
    <property type="match status" value="1"/>
</dbReference>
<dbReference type="PANTHER" id="PTHR11662">
    <property type="entry name" value="SOLUTE CARRIER FAMILY 17"/>
    <property type="match status" value="1"/>
</dbReference>
<feature type="domain" description="Major facilitator superfamily (MFS) profile" evidence="6">
    <location>
        <begin position="26"/>
        <end position="428"/>
    </location>
</feature>
<dbReference type="InterPro" id="IPR020846">
    <property type="entry name" value="MFS_dom"/>
</dbReference>
<keyword evidence="2 5" id="KW-0812">Transmembrane</keyword>
<feature type="transmembrane region" description="Helical" evidence="5">
    <location>
        <begin position="91"/>
        <end position="112"/>
    </location>
</feature>
<dbReference type="Proteomes" id="UP000664167">
    <property type="component" value="Unassembled WGS sequence"/>
</dbReference>
<feature type="transmembrane region" description="Helical" evidence="5">
    <location>
        <begin position="331"/>
        <end position="355"/>
    </location>
</feature>
<feature type="transmembrane region" description="Helical" evidence="5">
    <location>
        <begin position="68"/>
        <end position="84"/>
    </location>
</feature>
<evidence type="ECO:0000313" key="8">
    <source>
        <dbReference type="Proteomes" id="UP000664167"/>
    </source>
</evidence>
<dbReference type="AlphaFoldDB" id="A0A939JDG2"/>
<evidence type="ECO:0000256" key="4">
    <source>
        <dbReference type="ARBA" id="ARBA00023136"/>
    </source>
</evidence>
<feature type="transmembrane region" description="Helical" evidence="5">
    <location>
        <begin position="304"/>
        <end position="325"/>
    </location>
</feature>
<dbReference type="RefSeq" id="WP_206958787.1">
    <property type="nucleotide sequence ID" value="NZ_BAAAJJ010000014.1"/>
</dbReference>
<evidence type="ECO:0000256" key="1">
    <source>
        <dbReference type="ARBA" id="ARBA00004651"/>
    </source>
</evidence>
<dbReference type="InterPro" id="IPR036259">
    <property type="entry name" value="MFS_trans_sf"/>
</dbReference>
<feature type="transmembrane region" description="Helical" evidence="5">
    <location>
        <begin position="367"/>
        <end position="391"/>
    </location>
</feature>
<dbReference type="PROSITE" id="PS50850">
    <property type="entry name" value="MFS"/>
    <property type="match status" value="1"/>
</dbReference>
<evidence type="ECO:0000256" key="5">
    <source>
        <dbReference type="SAM" id="Phobius"/>
    </source>
</evidence>
<dbReference type="PANTHER" id="PTHR11662:SF450">
    <property type="entry name" value="BLR1003 PROTEIN"/>
    <property type="match status" value="1"/>
</dbReference>
<keyword evidence="8" id="KW-1185">Reference proteome</keyword>
<dbReference type="GO" id="GO:0022857">
    <property type="term" value="F:transmembrane transporter activity"/>
    <property type="evidence" value="ECO:0007669"/>
    <property type="project" value="InterPro"/>
</dbReference>
<comment type="subcellular location">
    <subcellularLocation>
        <location evidence="1">Cell membrane</location>
        <topology evidence="1">Multi-pass membrane protein</topology>
    </subcellularLocation>
</comment>
<protein>
    <submittedName>
        <fullName evidence="7">MFS transporter</fullName>
    </submittedName>
</protein>
<dbReference type="GO" id="GO:0005886">
    <property type="term" value="C:plasma membrane"/>
    <property type="evidence" value="ECO:0007669"/>
    <property type="project" value="UniProtKB-SubCell"/>
</dbReference>
<keyword evidence="3 5" id="KW-1133">Transmembrane helix</keyword>
<feature type="transmembrane region" description="Helical" evidence="5">
    <location>
        <begin position="152"/>
        <end position="173"/>
    </location>
</feature>
<dbReference type="InterPro" id="IPR011701">
    <property type="entry name" value="MFS"/>
</dbReference>
<sequence>MGTTTTTAHPPDEDDAASVRRRAWRTTWLLLAFMLVNFADKTVMGLAADPIRAELGLTRGEFGTAQSAFFALFSLAALGVSFLTRRIRTTVLLLGMALLWSVAQLPMLIGAAGFGTLIVTRVLLGAAEGPAMPVAVHHLHGWFGQKERTLPTAVLMVGAAAGVAVSAPLLTLVVDGWGWRWAFGIVGFAGLVWAGFWIVRSKEGPLAPPLFKRASPVADPSAVPYRKILLSGTWLAAAFGAFAAYWMLSAGLTWAPDYLQKVTGLTLKQSGAVVTGVAIGNGVVLLTHGLLARRAAQRGTARPGLMGGAGGGLVMCVAALSIAAFAEVDSVGVKIALMIGPMALTNVILTISQTACARITPPSQRGVALGALAFVYALAGILSPMVTGLLVDGAATTADGYRTAYLLMAALVAAAGVLAVFLLRPEKDAVRLGVAETPVLGIPATP</sequence>
<organism evidence="7 8">
    <name type="scientific">Streptomyces beijiangensis</name>
    <dbReference type="NCBI Taxonomy" id="163361"/>
    <lineage>
        <taxon>Bacteria</taxon>
        <taxon>Bacillati</taxon>
        <taxon>Actinomycetota</taxon>
        <taxon>Actinomycetes</taxon>
        <taxon>Kitasatosporales</taxon>
        <taxon>Streptomycetaceae</taxon>
        <taxon>Streptomyces</taxon>
    </lineage>
</organism>
<feature type="transmembrane region" description="Helical" evidence="5">
    <location>
        <begin position="403"/>
        <end position="423"/>
    </location>
</feature>
<proteinExistence type="predicted"/>
<gene>
    <name evidence="7" type="ORF">J0695_00205</name>
</gene>
<dbReference type="Pfam" id="PF07690">
    <property type="entry name" value="MFS_1"/>
    <property type="match status" value="1"/>
</dbReference>
<keyword evidence="4 5" id="KW-0472">Membrane</keyword>
<feature type="transmembrane region" description="Helical" evidence="5">
    <location>
        <begin position="28"/>
        <end position="48"/>
    </location>
</feature>
<evidence type="ECO:0000256" key="3">
    <source>
        <dbReference type="ARBA" id="ARBA00022989"/>
    </source>
</evidence>
<feature type="transmembrane region" description="Helical" evidence="5">
    <location>
        <begin position="179"/>
        <end position="199"/>
    </location>
</feature>
<dbReference type="InterPro" id="IPR050382">
    <property type="entry name" value="MFS_Na/Anion_cotransporter"/>
</dbReference>
<feature type="transmembrane region" description="Helical" evidence="5">
    <location>
        <begin position="228"/>
        <end position="252"/>
    </location>
</feature>
<dbReference type="Gene3D" id="1.20.1250.20">
    <property type="entry name" value="MFS general substrate transporter like domains"/>
    <property type="match status" value="2"/>
</dbReference>
<accession>A0A939JDG2</accession>
<reference evidence="7" key="1">
    <citation type="submission" date="2021-03" db="EMBL/GenBank/DDBJ databases">
        <title>Streptomyces poriferae sp. nov., a novel marine sponge-derived Actinobacteria species with anti-MRSA activity.</title>
        <authorList>
            <person name="Sandoval-Powers M."/>
            <person name="Kralova S."/>
            <person name="Nguyen G.-S."/>
            <person name="Fawwal D."/>
            <person name="Degnes K."/>
            <person name="Klinkenberg G."/>
            <person name="Sletta H."/>
            <person name="Wentzel A."/>
            <person name="Liles M.R."/>
        </authorList>
    </citation>
    <scope>NUCLEOTIDE SEQUENCE</scope>
    <source>
        <strain evidence="7">DSM 41794</strain>
    </source>
</reference>
<comment type="caution">
    <text evidence="7">The sequence shown here is derived from an EMBL/GenBank/DDBJ whole genome shotgun (WGS) entry which is preliminary data.</text>
</comment>
<evidence type="ECO:0000313" key="7">
    <source>
        <dbReference type="EMBL" id="MBO0510243.1"/>
    </source>
</evidence>